<dbReference type="PANTHER" id="PTHR42928:SF5">
    <property type="entry name" value="BLR1237 PROTEIN"/>
    <property type="match status" value="1"/>
</dbReference>
<dbReference type="PANTHER" id="PTHR42928">
    <property type="entry name" value="TRICARBOXYLATE-BINDING PROTEIN"/>
    <property type="match status" value="1"/>
</dbReference>
<comment type="caution">
    <text evidence="2">The sequence shown here is derived from an EMBL/GenBank/DDBJ whole genome shotgun (WGS) entry which is preliminary data.</text>
</comment>
<dbReference type="RefSeq" id="WP_168046260.1">
    <property type="nucleotide sequence ID" value="NZ_JAATJR010000001.1"/>
</dbReference>
<gene>
    <name evidence="2" type="ORF">HB662_00980</name>
</gene>
<dbReference type="Proteomes" id="UP000765160">
    <property type="component" value="Unassembled WGS sequence"/>
</dbReference>
<reference evidence="2 3" key="1">
    <citation type="submission" date="2020-03" db="EMBL/GenBank/DDBJ databases">
        <title>Roseomonas selenitidurans sp. nov. isolated from soil.</title>
        <authorList>
            <person name="Liu H."/>
        </authorList>
    </citation>
    <scope>NUCLEOTIDE SEQUENCE [LARGE SCALE GENOMIC DNA]</scope>
    <source>
        <strain evidence="2 3">JCM 15073</strain>
    </source>
</reference>
<dbReference type="Gene3D" id="3.40.190.150">
    <property type="entry name" value="Bordetella uptake gene, domain 1"/>
    <property type="match status" value="1"/>
</dbReference>
<keyword evidence="3" id="KW-1185">Reference proteome</keyword>
<dbReference type="Gene3D" id="3.40.190.10">
    <property type="entry name" value="Periplasmic binding protein-like II"/>
    <property type="match status" value="1"/>
</dbReference>
<proteinExistence type="inferred from homology"/>
<accession>A0ABX1ETC5</accession>
<evidence type="ECO:0000256" key="1">
    <source>
        <dbReference type="ARBA" id="ARBA00006987"/>
    </source>
</evidence>
<sequence length="337" mass="35167">MVGQVAEPGKSTGAEEAMFPRFLGAFCALLLAATPALAFPDRPIRLVVPYGPGGITDIAARILAPRLGDELGQQVVVDNRPGGAAQIGFGLAARAEPDGHTLVLATTALAANPVLFRSIPYDARRDFTPVSLVGLVPMVLVVHPSSPARTVPEFIALVRSRGGEMTYGSAGNGSGNHLSTEMFNHAAGGLRALHVPYRGGGQVMTDLVGNRLGYVFAVLPTARSFIVAGQLRAIAVTGAARSSAVPDVPTVAEAALPGFALNEWLGLLGPAGLPESVVAKLHGAVVAALRHPETAQRFRDIGVEVQGSTPDGLRAHLDRELNRWADLATHVRFEVAD</sequence>
<comment type="similarity">
    <text evidence="1">Belongs to the UPF0065 (bug) family.</text>
</comment>
<dbReference type="InterPro" id="IPR005064">
    <property type="entry name" value="BUG"/>
</dbReference>
<dbReference type="Pfam" id="PF03401">
    <property type="entry name" value="TctC"/>
    <property type="match status" value="1"/>
</dbReference>
<evidence type="ECO:0000313" key="2">
    <source>
        <dbReference type="EMBL" id="NKE43332.1"/>
    </source>
</evidence>
<name>A0ABX1ETC5_9PROT</name>
<organism evidence="2 3">
    <name type="scientific">Falsiroseomonas frigidaquae</name>
    <dbReference type="NCBI Taxonomy" id="487318"/>
    <lineage>
        <taxon>Bacteria</taxon>
        <taxon>Pseudomonadati</taxon>
        <taxon>Pseudomonadota</taxon>
        <taxon>Alphaproteobacteria</taxon>
        <taxon>Acetobacterales</taxon>
        <taxon>Roseomonadaceae</taxon>
        <taxon>Falsiroseomonas</taxon>
    </lineage>
</organism>
<dbReference type="CDD" id="cd13578">
    <property type="entry name" value="PBP2_Bug27"/>
    <property type="match status" value="1"/>
</dbReference>
<evidence type="ECO:0000313" key="3">
    <source>
        <dbReference type="Proteomes" id="UP000765160"/>
    </source>
</evidence>
<dbReference type="PIRSF" id="PIRSF017082">
    <property type="entry name" value="YflP"/>
    <property type="match status" value="1"/>
</dbReference>
<protein>
    <submittedName>
        <fullName evidence="2">Tripartite tricarboxylate transporter substrate binding protein</fullName>
    </submittedName>
</protein>
<dbReference type="EMBL" id="JAAVTX010000001">
    <property type="protein sequence ID" value="NKE43332.1"/>
    <property type="molecule type" value="Genomic_DNA"/>
</dbReference>
<dbReference type="InterPro" id="IPR042100">
    <property type="entry name" value="Bug_dom1"/>
</dbReference>
<dbReference type="SUPFAM" id="SSF53850">
    <property type="entry name" value="Periplasmic binding protein-like II"/>
    <property type="match status" value="1"/>
</dbReference>